<evidence type="ECO:0000313" key="1">
    <source>
        <dbReference type="EMBL" id="MAA12772.1"/>
    </source>
</evidence>
<reference evidence="1" key="1">
    <citation type="journal article" date="2017" name="Parasit. Vectors">
        <title>Sialotranscriptomics of Rhipicephalus zambeziensis reveals intricate expression profiles of secretory proteins and suggests tight temporal transcriptional regulation during blood-feeding.</title>
        <authorList>
            <person name="de Castro M.H."/>
            <person name="de Klerk D."/>
            <person name="Pienaar R."/>
            <person name="Rees D.J.G."/>
            <person name="Mans B.J."/>
        </authorList>
    </citation>
    <scope>NUCLEOTIDE SEQUENCE</scope>
    <source>
        <tissue evidence="1">Salivary glands</tissue>
    </source>
</reference>
<accession>A0A224YG45</accession>
<organism evidence="1">
    <name type="scientific">Rhipicephalus zambeziensis</name>
    <dbReference type="NCBI Taxonomy" id="60191"/>
    <lineage>
        <taxon>Eukaryota</taxon>
        <taxon>Metazoa</taxon>
        <taxon>Ecdysozoa</taxon>
        <taxon>Arthropoda</taxon>
        <taxon>Chelicerata</taxon>
        <taxon>Arachnida</taxon>
        <taxon>Acari</taxon>
        <taxon>Parasitiformes</taxon>
        <taxon>Ixodida</taxon>
        <taxon>Ixodoidea</taxon>
        <taxon>Ixodidae</taxon>
        <taxon>Rhipicephalinae</taxon>
        <taxon>Rhipicephalus</taxon>
        <taxon>Rhipicephalus</taxon>
    </lineage>
</organism>
<dbReference type="AlphaFoldDB" id="A0A224YG45"/>
<proteinExistence type="predicted"/>
<sequence>MPLYLLLCPFWSLLEEQLILVYWQIRVLHTYQHTLATITCHPIGQAVSCCCFMVSVSMPFYWDLVTKVQLQPNFEVLDYTKMSWVRRSLTIQMKMWPVTI</sequence>
<dbReference type="EMBL" id="GFPF01001626">
    <property type="protein sequence ID" value="MAA12772.1"/>
    <property type="molecule type" value="Transcribed_RNA"/>
</dbReference>
<name>A0A224YG45_9ACAR</name>
<protein>
    <submittedName>
        <fullName evidence="1">Uncharacterized protein</fullName>
    </submittedName>
</protein>